<reference evidence="7" key="1">
    <citation type="journal article" date="2021" name="PeerJ">
        <title>Extensive microbial diversity within the chicken gut microbiome revealed by metagenomics and culture.</title>
        <authorList>
            <person name="Gilroy R."/>
            <person name="Ravi A."/>
            <person name="Getino M."/>
            <person name="Pursley I."/>
            <person name="Horton D.L."/>
            <person name="Alikhan N.F."/>
            <person name="Baker D."/>
            <person name="Gharbi K."/>
            <person name="Hall N."/>
            <person name="Watson M."/>
            <person name="Adriaenssens E.M."/>
            <person name="Foster-Nyarko E."/>
            <person name="Jarju S."/>
            <person name="Secka A."/>
            <person name="Antonio M."/>
            <person name="Oren A."/>
            <person name="Chaudhuri R.R."/>
            <person name="La Ragione R."/>
            <person name="Hildebrand F."/>
            <person name="Pallen M.J."/>
        </authorList>
    </citation>
    <scope>NUCLEOTIDE SEQUENCE</scope>
    <source>
        <strain evidence="7">ChiHjej10B9-743</strain>
    </source>
</reference>
<dbReference type="GO" id="GO:0006282">
    <property type="term" value="P:regulation of DNA repair"/>
    <property type="evidence" value="ECO:0007669"/>
    <property type="project" value="UniProtKB-UniRule"/>
</dbReference>
<evidence type="ECO:0000313" key="7">
    <source>
        <dbReference type="EMBL" id="HIY80259.1"/>
    </source>
</evidence>
<evidence type="ECO:0000259" key="6">
    <source>
        <dbReference type="Pfam" id="PF02631"/>
    </source>
</evidence>
<dbReference type="PANTHER" id="PTHR33602:SF1">
    <property type="entry name" value="REGULATORY PROTEIN RECX FAMILY PROTEIN"/>
    <property type="match status" value="1"/>
</dbReference>
<dbReference type="PANTHER" id="PTHR33602">
    <property type="entry name" value="REGULATORY PROTEIN RECX FAMILY PROTEIN"/>
    <property type="match status" value="1"/>
</dbReference>
<proteinExistence type="inferred from homology"/>
<evidence type="ECO:0000256" key="4">
    <source>
        <dbReference type="ARBA" id="ARBA00022490"/>
    </source>
</evidence>
<dbReference type="EMBL" id="DXCP01000056">
    <property type="protein sequence ID" value="HIY80259.1"/>
    <property type="molecule type" value="Genomic_DNA"/>
</dbReference>
<comment type="function">
    <text evidence="5">Modulates RecA activity.</text>
</comment>
<dbReference type="InterPro" id="IPR003783">
    <property type="entry name" value="Regulatory_RecX"/>
</dbReference>
<feature type="domain" description="RecX second three-helical" evidence="6">
    <location>
        <begin position="85"/>
        <end position="117"/>
    </location>
</feature>
<dbReference type="InterPro" id="IPR053924">
    <property type="entry name" value="RecX_HTH_2nd"/>
</dbReference>
<gene>
    <name evidence="5" type="primary">recX</name>
    <name evidence="7" type="ORF">IAA42_07490</name>
</gene>
<accession>A0A9D1ZCE5</accession>
<comment type="subcellular location">
    <subcellularLocation>
        <location evidence="1 5">Cytoplasm</location>
    </subcellularLocation>
</comment>
<comment type="caution">
    <text evidence="7">The sequence shown here is derived from an EMBL/GenBank/DDBJ whole genome shotgun (WGS) entry which is preliminary data.</text>
</comment>
<dbReference type="HAMAP" id="MF_01114">
    <property type="entry name" value="RecX"/>
    <property type="match status" value="1"/>
</dbReference>
<organism evidence="7 8">
    <name type="scientific">Candidatus Olsenella excrementavium</name>
    <dbReference type="NCBI Taxonomy" id="2838709"/>
    <lineage>
        <taxon>Bacteria</taxon>
        <taxon>Bacillati</taxon>
        <taxon>Actinomycetota</taxon>
        <taxon>Coriobacteriia</taxon>
        <taxon>Coriobacteriales</taxon>
        <taxon>Atopobiaceae</taxon>
        <taxon>Olsenella</taxon>
    </lineage>
</organism>
<dbReference type="Proteomes" id="UP000824133">
    <property type="component" value="Unassembled WGS sequence"/>
</dbReference>
<dbReference type="Gene3D" id="1.10.10.10">
    <property type="entry name" value="Winged helix-like DNA-binding domain superfamily/Winged helix DNA-binding domain"/>
    <property type="match status" value="1"/>
</dbReference>
<reference evidence="7" key="2">
    <citation type="submission" date="2021-04" db="EMBL/GenBank/DDBJ databases">
        <authorList>
            <person name="Gilroy R."/>
        </authorList>
    </citation>
    <scope>NUCLEOTIDE SEQUENCE</scope>
    <source>
        <strain evidence="7">ChiHjej10B9-743</strain>
    </source>
</reference>
<evidence type="ECO:0000313" key="8">
    <source>
        <dbReference type="Proteomes" id="UP000824133"/>
    </source>
</evidence>
<evidence type="ECO:0000256" key="3">
    <source>
        <dbReference type="ARBA" id="ARBA00018111"/>
    </source>
</evidence>
<comment type="similarity">
    <text evidence="2 5">Belongs to the RecX family.</text>
</comment>
<evidence type="ECO:0000256" key="5">
    <source>
        <dbReference type="HAMAP-Rule" id="MF_01114"/>
    </source>
</evidence>
<dbReference type="AlphaFoldDB" id="A0A9D1ZCE5"/>
<keyword evidence="4 5" id="KW-0963">Cytoplasm</keyword>
<dbReference type="InterPro" id="IPR036388">
    <property type="entry name" value="WH-like_DNA-bd_sf"/>
</dbReference>
<name>A0A9D1ZCE5_9ACTN</name>
<protein>
    <recommendedName>
        <fullName evidence="3 5">Regulatory protein RecX</fullName>
    </recommendedName>
</protein>
<evidence type="ECO:0000256" key="2">
    <source>
        <dbReference type="ARBA" id="ARBA00009695"/>
    </source>
</evidence>
<evidence type="ECO:0000256" key="1">
    <source>
        <dbReference type="ARBA" id="ARBA00004496"/>
    </source>
</evidence>
<dbReference type="Pfam" id="PF02631">
    <property type="entry name" value="RecX_HTH2"/>
    <property type="match status" value="1"/>
</dbReference>
<sequence length="186" mass="20643">MSLPVVVGRKLDALAQEAFEPSCRAELLHKVGELSRQCAHARMEDLVGRRDYSAVELAERLSLDGYARTVVDEVVSRAREVGIVDDARYGAAFARSKTLSGWGRIKVERELARRGVDVGDIPGWPEEFFSAEEERERALTLASRRRLTGKNDYQKLVRFLGARGFSASTSASVAREVLASSGDRSW</sequence>
<dbReference type="GO" id="GO:0005737">
    <property type="term" value="C:cytoplasm"/>
    <property type="evidence" value="ECO:0007669"/>
    <property type="project" value="UniProtKB-SubCell"/>
</dbReference>